<dbReference type="Pfam" id="PF00168">
    <property type="entry name" value="C2"/>
    <property type="match status" value="1"/>
</dbReference>
<dbReference type="PANTHER" id="PTHR46096">
    <property type="entry name" value="PERFORIN-1"/>
    <property type="match status" value="1"/>
</dbReference>
<dbReference type="GO" id="GO:0022829">
    <property type="term" value="F:wide pore channel activity"/>
    <property type="evidence" value="ECO:0007669"/>
    <property type="project" value="TreeGrafter"/>
</dbReference>
<dbReference type="PROSITE" id="PS51412">
    <property type="entry name" value="MACPF_2"/>
    <property type="match status" value="1"/>
</dbReference>
<organism evidence="12 13">
    <name type="scientific">Aldrovandia affinis</name>
    <dbReference type="NCBI Taxonomy" id="143900"/>
    <lineage>
        <taxon>Eukaryota</taxon>
        <taxon>Metazoa</taxon>
        <taxon>Chordata</taxon>
        <taxon>Craniata</taxon>
        <taxon>Vertebrata</taxon>
        <taxon>Euteleostomi</taxon>
        <taxon>Actinopterygii</taxon>
        <taxon>Neopterygii</taxon>
        <taxon>Teleostei</taxon>
        <taxon>Notacanthiformes</taxon>
        <taxon>Halosauridae</taxon>
        <taxon>Aldrovandia</taxon>
    </lineage>
</organism>
<comment type="caution">
    <text evidence="12">The sequence shown here is derived from an EMBL/GenBank/DDBJ whole genome shotgun (WGS) entry which is preliminary data.</text>
</comment>
<evidence type="ECO:0000256" key="9">
    <source>
        <dbReference type="SAM" id="SignalP"/>
    </source>
</evidence>
<keyword evidence="7" id="KW-0472">Membrane</keyword>
<keyword evidence="13" id="KW-1185">Reference proteome</keyword>
<keyword evidence="5 9" id="KW-0732">Signal</keyword>
<evidence type="ECO:0000256" key="6">
    <source>
        <dbReference type="ARBA" id="ARBA00022852"/>
    </source>
</evidence>
<dbReference type="GO" id="GO:0051607">
    <property type="term" value="P:defense response to virus"/>
    <property type="evidence" value="ECO:0007669"/>
    <property type="project" value="TreeGrafter"/>
</dbReference>
<reference evidence="12" key="1">
    <citation type="journal article" date="2023" name="Science">
        <title>Genome structures resolve the early diversification of teleost fishes.</title>
        <authorList>
            <person name="Parey E."/>
            <person name="Louis A."/>
            <person name="Montfort J."/>
            <person name="Bouchez O."/>
            <person name="Roques C."/>
            <person name="Iampietro C."/>
            <person name="Lluch J."/>
            <person name="Castinel A."/>
            <person name="Donnadieu C."/>
            <person name="Desvignes T."/>
            <person name="Floi Bucao C."/>
            <person name="Jouanno E."/>
            <person name="Wen M."/>
            <person name="Mejri S."/>
            <person name="Dirks R."/>
            <person name="Jansen H."/>
            <person name="Henkel C."/>
            <person name="Chen W.J."/>
            <person name="Zahm M."/>
            <person name="Cabau C."/>
            <person name="Klopp C."/>
            <person name="Thompson A.W."/>
            <person name="Robinson-Rechavi M."/>
            <person name="Braasch I."/>
            <person name="Lecointre G."/>
            <person name="Bobe J."/>
            <person name="Postlethwait J.H."/>
            <person name="Berthelot C."/>
            <person name="Roest Crollius H."/>
            <person name="Guiguen Y."/>
        </authorList>
    </citation>
    <scope>NUCLEOTIDE SEQUENCE</scope>
    <source>
        <strain evidence="12">NC1722</strain>
    </source>
</reference>
<dbReference type="SMART" id="SM00239">
    <property type="entry name" value="C2"/>
    <property type="match status" value="1"/>
</dbReference>
<dbReference type="Proteomes" id="UP001221898">
    <property type="component" value="Unassembled WGS sequence"/>
</dbReference>
<evidence type="ECO:0000256" key="1">
    <source>
        <dbReference type="ARBA" id="ARBA00004370"/>
    </source>
</evidence>
<evidence type="ECO:0000313" key="13">
    <source>
        <dbReference type="Proteomes" id="UP001221898"/>
    </source>
</evidence>
<comment type="similarity">
    <text evidence="3">Belongs to the complement C6/C7/C8/C9 family.</text>
</comment>
<evidence type="ECO:0000256" key="4">
    <source>
        <dbReference type="ARBA" id="ARBA00022525"/>
    </source>
</evidence>
<dbReference type="PROSITE" id="PS50004">
    <property type="entry name" value="C2"/>
    <property type="match status" value="1"/>
</dbReference>
<keyword evidence="6" id="KW-0204">Cytolysis</keyword>
<dbReference type="InterPro" id="IPR020864">
    <property type="entry name" value="MACPF"/>
</dbReference>
<proteinExistence type="inferred from homology"/>
<keyword evidence="4" id="KW-0964">Secreted</keyword>
<evidence type="ECO:0000259" key="11">
    <source>
        <dbReference type="PROSITE" id="PS51412"/>
    </source>
</evidence>
<dbReference type="GO" id="GO:0016020">
    <property type="term" value="C:membrane"/>
    <property type="evidence" value="ECO:0007669"/>
    <property type="project" value="UniProtKB-SubCell"/>
</dbReference>
<gene>
    <name evidence="12" type="ORF">AAFF_G00367130</name>
</gene>
<evidence type="ECO:0000256" key="3">
    <source>
        <dbReference type="ARBA" id="ARBA00009214"/>
    </source>
</evidence>
<keyword evidence="8" id="KW-1015">Disulfide bond</keyword>
<dbReference type="Pfam" id="PF01823">
    <property type="entry name" value="MACPF"/>
    <property type="match status" value="1"/>
</dbReference>
<evidence type="ECO:0008006" key="14">
    <source>
        <dbReference type="Google" id="ProtNLM"/>
    </source>
</evidence>
<feature type="signal peptide" evidence="9">
    <location>
        <begin position="1"/>
        <end position="23"/>
    </location>
</feature>
<evidence type="ECO:0000256" key="7">
    <source>
        <dbReference type="ARBA" id="ARBA00023136"/>
    </source>
</evidence>
<dbReference type="PROSITE" id="PS00279">
    <property type="entry name" value="MACPF_1"/>
    <property type="match status" value="1"/>
</dbReference>
<feature type="chain" id="PRO_5042245512" description="Perforin-1-like" evidence="9">
    <location>
        <begin position="24"/>
        <end position="584"/>
    </location>
</feature>
<dbReference type="GO" id="GO:0031640">
    <property type="term" value="P:killing of cells of another organism"/>
    <property type="evidence" value="ECO:0007669"/>
    <property type="project" value="UniProtKB-KW"/>
</dbReference>
<dbReference type="EMBL" id="JAINUG010000063">
    <property type="protein sequence ID" value="KAJ8402630.1"/>
    <property type="molecule type" value="Genomic_DNA"/>
</dbReference>
<sequence>MSLYISVLWAGFLLSHPLPTSQSCSTGLANECKEAELAPGTNLAGEGFDITKMQRKGAYVLNLDVWKRKDKTCTICRNPYLDGKMQKLPLSVVDWRPNHQCNMKVSSTIHQSSESLVSSSSNSVENNWKINLEVTGKVSGSLMMAGTHSKLADYSMDKTKKDKFSFTSHQVSCLYYSYRVSNKPHLHREFLRAVQNLPKAYTHENKPRYYKLIDIFGTHYITKVELGGSVHSVTSIRQCEASLQGLNVEEVKTCLDVEAAASVGFKAKLSTEVKHCNTVMNKMDNKVSFSSRFNDRFTEIRGGHTTQPDLLFSANKEVGAYKEWMQSLIVNPDLVSYSLDALHELLPTTNPVRSNLRKAISHYILEKSLWKNCSAPCTAGVKTHPKDSCICTCHNNPGVTPDCCPSQKGLARVKITMQKAVGLWGDYNTGTDGYVKLFHLRKELGRTRSIYNTNNPHWDWTFELGSVILLIDDQVIFEVWDEDNKWDDDFLGKCSVQLISGVNTDLCKLNHGELYYKIEVECAPSLGGRTCDKYIESPMNFHLEKAYVSRNARPVPKEMLVKMGVLMDDYPSYANHSISSVIKN</sequence>
<evidence type="ECO:0000313" key="12">
    <source>
        <dbReference type="EMBL" id="KAJ8402630.1"/>
    </source>
</evidence>
<comment type="subcellular location">
    <subcellularLocation>
        <location evidence="1">Membrane</location>
    </subcellularLocation>
    <subcellularLocation>
        <location evidence="2">Secreted</location>
    </subcellularLocation>
</comment>
<dbReference type="Gene3D" id="2.60.40.150">
    <property type="entry name" value="C2 domain"/>
    <property type="match status" value="1"/>
</dbReference>
<dbReference type="InterPro" id="IPR052784">
    <property type="entry name" value="Perforin-1_pore-forming"/>
</dbReference>
<evidence type="ECO:0000259" key="10">
    <source>
        <dbReference type="PROSITE" id="PS50004"/>
    </source>
</evidence>
<dbReference type="AlphaFoldDB" id="A0AAD7WMY3"/>
<dbReference type="InterPro" id="IPR035892">
    <property type="entry name" value="C2_domain_sf"/>
</dbReference>
<evidence type="ECO:0000256" key="5">
    <source>
        <dbReference type="ARBA" id="ARBA00022729"/>
    </source>
</evidence>
<dbReference type="SMART" id="SM00457">
    <property type="entry name" value="MACPF"/>
    <property type="match status" value="1"/>
</dbReference>
<accession>A0AAD7WMY3</accession>
<dbReference type="GO" id="GO:0001913">
    <property type="term" value="P:T cell mediated cytotoxicity"/>
    <property type="evidence" value="ECO:0007669"/>
    <property type="project" value="TreeGrafter"/>
</dbReference>
<dbReference type="SUPFAM" id="SSF49562">
    <property type="entry name" value="C2 domain (Calcium/lipid-binding domain, CaLB)"/>
    <property type="match status" value="1"/>
</dbReference>
<feature type="domain" description="C2" evidence="10">
    <location>
        <begin position="393"/>
        <end position="511"/>
    </location>
</feature>
<dbReference type="PANTHER" id="PTHR46096:SF3">
    <property type="entry name" value="PERFORIN-1"/>
    <property type="match status" value="1"/>
</dbReference>
<feature type="domain" description="MACPF" evidence="11">
    <location>
        <begin position="28"/>
        <end position="371"/>
    </location>
</feature>
<dbReference type="GO" id="GO:0005576">
    <property type="term" value="C:extracellular region"/>
    <property type="evidence" value="ECO:0007669"/>
    <property type="project" value="UniProtKB-SubCell"/>
</dbReference>
<dbReference type="GO" id="GO:0001771">
    <property type="term" value="P:immunological synapse formation"/>
    <property type="evidence" value="ECO:0007669"/>
    <property type="project" value="TreeGrafter"/>
</dbReference>
<name>A0AAD7WMY3_9TELE</name>
<evidence type="ECO:0000256" key="2">
    <source>
        <dbReference type="ARBA" id="ARBA00004613"/>
    </source>
</evidence>
<dbReference type="InterPro" id="IPR020863">
    <property type="entry name" value="MACPF_CS"/>
</dbReference>
<evidence type="ECO:0000256" key="8">
    <source>
        <dbReference type="ARBA" id="ARBA00023157"/>
    </source>
</evidence>
<protein>
    <recommendedName>
        <fullName evidence="14">Perforin-1-like</fullName>
    </recommendedName>
</protein>
<dbReference type="InterPro" id="IPR000008">
    <property type="entry name" value="C2_dom"/>
</dbReference>